<organism evidence="1 2">
    <name type="scientific">Riccia sorocarpa</name>
    <dbReference type="NCBI Taxonomy" id="122646"/>
    <lineage>
        <taxon>Eukaryota</taxon>
        <taxon>Viridiplantae</taxon>
        <taxon>Streptophyta</taxon>
        <taxon>Embryophyta</taxon>
        <taxon>Marchantiophyta</taxon>
        <taxon>Marchantiopsida</taxon>
        <taxon>Marchantiidae</taxon>
        <taxon>Marchantiales</taxon>
        <taxon>Ricciaceae</taxon>
        <taxon>Riccia</taxon>
    </lineage>
</organism>
<dbReference type="AlphaFoldDB" id="A0ABD3GTN3"/>
<sequence length="156" mass="18136">MKHVESIFATMQDNPRAVRLGLATDGLELEEIAKSSLNKIHVLVELSYYNSLLIQNLRDPMHQEGNMAKNLLLHIFGHMDEVRHQKACEEFNVHEDAWVYYRADGSEGKRRTPWILSKAERDTFYQRLFEIRTPASYSCYIGATFKPKMTRSGEKD</sequence>
<dbReference type="EMBL" id="JBJQOH010000006">
    <property type="protein sequence ID" value="KAL3682513.1"/>
    <property type="molecule type" value="Genomic_DNA"/>
</dbReference>
<reference evidence="1 2" key="1">
    <citation type="submission" date="2024-09" db="EMBL/GenBank/DDBJ databases">
        <title>Chromosome-scale assembly of Riccia sorocarpa.</title>
        <authorList>
            <person name="Paukszto L."/>
        </authorList>
    </citation>
    <scope>NUCLEOTIDE SEQUENCE [LARGE SCALE GENOMIC DNA]</scope>
    <source>
        <strain evidence="1">LP-2024</strain>
        <tissue evidence="1">Aerial parts of the thallus</tissue>
    </source>
</reference>
<evidence type="ECO:0000313" key="2">
    <source>
        <dbReference type="Proteomes" id="UP001633002"/>
    </source>
</evidence>
<protein>
    <submittedName>
        <fullName evidence="1">Uncharacterized protein</fullName>
    </submittedName>
</protein>
<gene>
    <name evidence="1" type="ORF">R1sor_000535</name>
</gene>
<accession>A0ABD3GTN3</accession>
<proteinExistence type="predicted"/>
<keyword evidence="2" id="KW-1185">Reference proteome</keyword>
<name>A0ABD3GTN3_9MARC</name>
<comment type="caution">
    <text evidence="1">The sequence shown here is derived from an EMBL/GenBank/DDBJ whole genome shotgun (WGS) entry which is preliminary data.</text>
</comment>
<evidence type="ECO:0000313" key="1">
    <source>
        <dbReference type="EMBL" id="KAL3682513.1"/>
    </source>
</evidence>
<dbReference type="Proteomes" id="UP001633002">
    <property type="component" value="Unassembled WGS sequence"/>
</dbReference>